<evidence type="ECO:0000256" key="2">
    <source>
        <dbReference type="ARBA" id="ARBA00009001"/>
    </source>
</evidence>
<proteinExistence type="inferred from homology"/>
<dbReference type="InterPro" id="IPR003173">
    <property type="entry name" value="PC4_C"/>
</dbReference>
<dbReference type="InterPro" id="IPR009044">
    <property type="entry name" value="ssDNA-bd_transcriptional_reg"/>
</dbReference>
<evidence type="ECO:0000256" key="6">
    <source>
        <dbReference type="ARBA" id="ARBA00023242"/>
    </source>
</evidence>
<evidence type="ECO:0000313" key="9">
    <source>
        <dbReference type="EMBL" id="KAJ7218036.1"/>
    </source>
</evidence>
<keyword evidence="5" id="KW-0804">Transcription</keyword>
<feature type="domain" description="Transcriptional coactivator p15 (PC4) C-terminal" evidence="8">
    <location>
        <begin position="76"/>
        <end position="126"/>
    </location>
</feature>
<dbReference type="Proteomes" id="UP001219525">
    <property type="component" value="Unassembled WGS sequence"/>
</dbReference>
<feature type="compositionally biased region" description="Low complexity" evidence="7">
    <location>
        <begin position="1"/>
        <end position="19"/>
    </location>
</feature>
<dbReference type="EMBL" id="JARJCW010000013">
    <property type="protein sequence ID" value="KAJ7218036.1"/>
    <property type="molecule type" value="Genomic_DNA"/>
</dbReference>
<evidence type="ECO:0000256" key="3">
    <source>
        <dbReference type="ARBA" id="ARBA00023015"/>
    </source>
</evidence>
<evidence type="ECO:0000313" key="10">
    <source>
        <dbReference type="Proteomes" id="UP001219525"/>
    </source>
</evidence>
<feature type="compositionally biased region" description="Low complexity" evidence="7">
    <location>
        <begin position="38"/>
        <end position="52"/>
    </location>
</feature>
<sequence length="141" mass="15319">MKRKSVTAADADAVAKTSAKQGSRNKKAKVEDGDQDEPVAASPTAKKPTKYTAKAKDQEVSSAQIQISSDNEKFIDLGKNKRATVRSFKGTTYVDIREFYAEKGSGELKPGKKGISLAVDQWEELIRVADTLDELIAGVEK</sequence>
<gene>
    <name evidence="9" type="ORF">GGX14DRAFT_439354</name>
</gene>
<keyword evidence="4" id="KW-0238">DNA-binding</keyword>
<comment type="subcellular location">
    <subcellularLocation>
        <location evidence="1">Nucleus</location>
    </subcellularLocation>
</comment>
<feature type="region of interest" description="Disordered" evidence="7">
    <location>
        <begin position="1"/>
        <end position="64"/>
    </location>
</feature>
<dbReference type="AlphaFoldDB" id="A0AAD6YJ66"/>
<evidence type="ECO:0000259" key="8">
    <source>
        <dbReference type="Pfam" id="PF02229"/>
    </source>
</evidence>
<evidence type="ECO:0000256" key="1">
    <source>
        <dbReference type="ARBA" id="ARBA00004123"/>
    </source>
</evidence>
<dbReference type="Pfam" id="PF02229">
    <property type="entry name" value="PC4"/>
    <property type="match status" value="1"/>
</dbReference>
<dbReference type="GO" id="GO:0005634">
    <property type="term" value="C:nucleus"/>
    <property type="evidence" value="ECO:0007669"/>
    <property type="project" value="UniProtKB-SubCell"/>
</dbReference>
<dbReference type="GO" id="GO:0003677">
    <property type="term" value="F:DNA binding"/>
    <property type="evidence" value="ECO:0007669"/>
    <property type="project" value="UniProtKB-KW"/>
</dbReference>
<dbReference type="PANTHER" id="PTHR13215">
    <property type="entry name" value="RNA POLYMERASE II TRANSCRIPTIONAL COACTIVATOR"/>
    <property type="match status" value="1"/>
</dbReference>
<reference evidence="9" key="1">
    <citation type="submission" date="2023-03" db="EMBL/GenBank/DDBJ databases">
        <title>Massive genome expansion in bonnet fungi (Mycena s.s.) driven by repeated elements and novel gene families across ecological guilds.</title>
        <authorList>
            <consortium name="Lawrence Berkeley National Laboratory"/>
            <person name="Harder C.B."/>
            <person name="Miyauchi S."/>
            <person name="Viragh M."/>
            <person name="Kuo A."/>
            <person name="Thoen E."/>
            <person name="Andreopoulos B."/>
            <person name="Lu D."/>
            <person name="Skrede I."/>
            <person name="Drula E."/>
            <person name="Henrissat B."/>
            <person name="Morin E."/>
            <person name="Kohler A."/>
            <person name="Barry K."/>
            <person name="LaButti K."/>
            <person name="Morin E."/>
            <person name="Salamov A."/>
            <person name="Lipzen A."/>
            <person name="Mereny Z."/>
            <person name="Hegedus B."/>
            <person name="Baldrian P."/>
            <person name="Stursova M."/>
            <person name="Weitz H."/>
            <person name="Taylor A."/>
            <person name="Grigoriev I.V."/>
            <person name="Nagy L.G."/>
            <person name="Martin F."/>
            <person name="Kauserud H."/>
        </authorList>
    </citation>
    <scope>NUCLEOTIDE SEQUENCE</scope>
    <source>
        <strain evidence="9">9144</strain>
    </source>
</reference>
<comment type="similarity">
    <text evidence="2">Belongs to the transcriptional coactivator PC4 family.</text>
</comment>
<accession>A0AAD6YJ66</accession>
<keyword evidence="6" id="KW-0539">Nucleus</keyword>
<name>A0AAD6YJ66_9AGAR</name>
<keyword evidence="3" id="KW-0805">Transcription regulation</keyword>
<comment type="caution">
    <text evidence="9">The sequence shown here is derived from an EMBL/GenBank/DDBJ whole genome shotgun (WGS) entry which is preliminary data.</text>
</comment>
<keyword evidence="10" id="KW-1185">Reference proteome</keyword>
<protein>
    <submittedName>
        <fullName evidence="9">Transcriptional Coactivator p15-domain-containing protein</fullName>
    </submittedName>
</protein>
<dbReference type="SUPFAM" id="SSF54447">
    <property type="entry name" value="ssDNA-binding transcriptional regulator domain"/>
    <property type="match status" value="1"/>
</dbReference>
<dbReference type="GO" id="GO:0003713">
    <property type="term" value="F:transcription coactivator activity"/>
    <property type="evidence" value="ECO:0007669"/>
    <property type="project" value="InterPro"/>
</dbReference>
<organism evidence="9 10">
    <name type="scientific">Mycena pura</name>
    <dbReference type="NCBI Taxonomy" id="153505"/>
    <lineage>
        <taxon>Eukaryota</taxon>
        <taxon>Fungi</taxon>
        <taxon>Dikarya</taxon>
        <taxon>Basidiomycota</taxon>
        <taxon>Agaricomycotina</taxon>
        <taxon>Agaricomycetes</taxon>
        <taxon>Agaricomycetidae</taxon>
        <taxon>Agaricales</taxon>
        <taxon>Marasmiineae</taxon>
        <taxon>Mycenaceae</taxon>
        <taxon>Mycena</taxon>
    </lineage>
</organism>
<dbReference type="InterPro" id="IPR045125">
    <property type="entry name" value="Sub1/Tcp4-like"/>
</dbReference>
<dbReference type="GO" id="GO:0060261">
    <property type="term" value="P:positive regulation of transcription initiation by RNA polymerase II"/>
    <property type="evidence" value="ECO:0007669"/>
    <property type="project" value="InterPro"/>
</dbReference>
<evidence type="ECO:0000256" key="5">
    <source>
        <dbReference type="ARBA" id="ARBA00023163"/>
    </source>
</evidence>
<evidence type="ECO:0000256" key="7">
    <source>
        <dbReference type="SAM" id="MobiDB-lite"/>
    </source>
</evidence>
<dbReference type="Gene3D" id="2.30.31.10">
    <property type="entry name" value="Transcriptional Coactivator Pc4, Chain A"/>
    <property type="match status" value="1"/>
</dbReference>
<evidence type="ECO:0000256" key="4">
    <source>
        <dbReference type="ARBA" id="ARBA00023125"/>
    </source>
</evidence>